<dbReference type="CDD" id="cd01960">
    <property type="entry name" value="nsLTP1"/>
    <property type="match status" value="1"/>
</dbReference>
<comment type="function">
    <text evidence="1">Plant non-specific lipid-transfer proteins transfer phospholipids as well as galactolipids across membranes. May play a role in wax or cutin deposition in the cell walls of expanding epidermal cells and certain secretory tissues.</text>
</comment>
<dbReference type="AlphaFoldDB" id="A0A1D1XPL2"/>
<dbReference type="SUPFAM" id="SSF47699">
    <property type="entry name" value="Bifunctional inhibitor/lipid-transfer protein/seed storage 2S albumin"/>
    <property type="match status" value="1"/>
</dbReference>
<feature type="non-terminal residue" evidence="3">
    <location>
        <position position="1"/>
    </location>
</feature>
<dbReference type="PRINTS" id="PR00382">
    <property type="entry name" value="LIPIDTRNSFER"/>
</dbReference>
<name>A0A1D1XPL2_9ARAE</name>
<dbReference type="InterPro" id="IPR036312">
    <property type="entry name" value="Bifun_inhib/LTP/seed_sf"/>
</dbReference>
<keyword evidence="1" id="KW-0813">Transport</keyword>
<evidence type="ECO:0000313" key="3">
    <source>
        <dbReference type="EMBL" id="JAT44309.1"/>
    </source>
</evidence>
<dbReference type="PROSITE" id="PS00597">
    <property type="entry name" value="PLANT_LTP"/>
    <property type="match status" value="1"/>
</dbReference>
<gene>
    <name evidence="3" type="primary">NLTP_5</name>
    <name evidence="3" type="ORF">g.57836</name>
</gene>
<evidence type="ECO:0000259" key="2">
    <source>
        <dbReference type="SMART" id="SM00499"/>
    </source>
</evidence>
<dbReference type="Pfam" id="PF00234">
    <property type="entry name" value="Tryp_alpha_amyl"/>
    <property type="match status" value="1"/>
</dbReference>
<dbReference type="GO" id="GO:0006869">
    <property type="term" value="P:lipid transport"/>
    <property type="evidence" value="ECO:0007669"/>
    <property type="project" value="InterPro"/>
</dbReference>
<proteinExistence type="inferred from homology"/>
<dbReference type="PANTHER" id="PTHR33076">
    <property type="entry name" value="NON-SPECIFIC LIPID-TRANSFER PROTEIN 2-RELATED"/>
    <property type="match status" value="1"/>
</dbReference>
<protein>
    <recommendedName>
        <fullName evidence="1">Non-specific lipid-transfer protein</fullName>
    </recommendedName>
</protein>
<dbReference type="InterPro" id="IPR016140">
    <property type="entry name" value="Bifunc_inhib/LTP/seed_store"/>
</dbReference>
<dbReference type="Gene3D" id="1.10.110.10">
    <property type="entry name" value="Plant lipid-transfer and hydrophobic proteins"/>
    <property type="match status" value="1"/>
</dbReference>
<dbReference type="InterPro" id="IPR000528">
    <property type="entry name" value="Plant_nsLTP"/>
</dbReference>
<reference evidence="3" key="1">
    <citation type="submission" date="2015-07" db="EMBL/GenBank/DDBJ databases">
        <title>Transcriptome Assembly of Anthurium amnicola.</title>
        <authorList>
            <person name="Suzuki J."/>
        </authorList>
    </citation>
    <scope>NUCLEOTIDE SEQUENCE</scope>
</reference>
<keyword evidence="1" id="KW-0446">Lipid-binding</keyword>
<sequence length="165" mass="17021">LMHPHAPIATATTSAPFPWFCLAVARAEASAGVVSGHPRRPRGEAMGARSTVVLLAVATALAVLTAAPGVESTLSCGQVYSTLTPCIFYVQYGGTPPVECCQGVQGLLASARTTEDRQSACRCLKTAAQSLGAGISLGFATSLPTKCGLRIPYKISPATDCNKVR</sequence>
<accession>A0A1D1XPL2</accession>
<dbReference type="SMART" id="SM00499">
    <property type="entry name" value="AAI"/>
    <property type="match status" value="1"/>
</dbReference>
<dbReference type="GO" id="GO:0008289">
    <property type="term" value="F:lipid binding"/>
    <property type="evidence" value="ECO:0007669"/>
    <property type="project" value="UniProtKB-KW"/>
</dbReference>
<dbReference type="EMBL" id="GDJX01023627">
    <property type="protein sequence ID" value="JAT44309.1"/>
    <property type="molecule type" value="Transcribed_RNA"/>
</dbReference>
<comment type="similarity">
    <text evidence="1">Belongs to the plant LTP family.</text>
</comment>
<organism evidence="3">
    <name type="scientific">Anthurium amnicola</name>
    <dbReference type="NCBI Taxonomy" id="1678845"/>
    <lineage>
        <taxon>Eukaryota</taxon>
        <taxon>Viridiplantae</taxon>
        <taxon>Streptophyta</taxon>
        <taxon>Embryophyta</taxon>
        <taxon>Tracheophyta</taxon>
        <taxon>Spermatophyta</taxon>
        <taxon>Magnoliopsida</taxon>
        <taxon>Liliopsida</taxon>
        <taxon>Araceae</taxon>
        <taxon>Pothoideae</taxon>
        <taxon>Potheae</taxon>
        <taxon>Anthurium</taxon>
    </lineage>
</organism>
<feature type="domain" description="Bifunctional inhibitor/plant lipid transfer protein/seed storage helical" evidence="2">
    <location>
        <begin position="76"/>
        <end position="161"/>
    </location>
</feature>
<evidence type="ECO:0000256" key="1">
    <source>
        <dbReference type="RuleBase" id="RU000628"/>
    </source>
</evidence>